<reference evidence="1 2" key="1">
    <citation type="submission" date="2024-02" db="EMBL/GenBank/DDBJ databases">
        <title>Discinaceae phylogenomics.</title>
        <authorList>
            <person name="Dirks A.C."/>
            <person name="James T.Y."/>
        </authorList>
    </citation>
    <scope>NUCLEOTIDE SEQUENCE [LARGE SCALE GENOMIC DNA]</scope>
    <source>
        <strain evidence="1 2">ACD0624</strain>
    </source>
</reference>
<proteinExistence type="predicted"/>
<dbReference type="Gene3D" id="3.30.70.100">
    <property type="match status" value="1"/>
</dbReference>
<name>A0ABR3GLF1_9PEZI</name>
<dbReference type="Proteomes" id="UP001447188">
    <property type="component" value="Unassembled WGS sequence"/>
</dbReference>
<dbReference type="PANTHER" id="PTHR42052:SF1">
    <property type="entry name" value="ABM DOMAIN-CONTAINING PROTEIN"/>
    <property type="match status" value="1"/>
</dbReference>
<dbReference type="EMBL" id="JBBBZM010000045">
    <property type="protein sequence ID" value="KAL0636708.1"/>
    <property type="molecule type" value="Genomic_DNA"/>
</dbReference>
<sequence length="201" mass="22708">MSILEFAIFSIKSPHTIDTPELKSALQHALQVLKKASGFTFNLFHQIEDRSILYLIGAWTSLEAHSEFLVSPENLSLLSAVKDFINVDRLSHANIDQSAFPLEAPCVGVSRVLIKDGEKEELIKTWDTISESIAEYRKPYKSAGGWIIDEESGGREWILFREFGSVEQHRDLPEVVSTAYGKIMVFVEKYNNLGHVEPLGW</sequence>
<keyword evidence="2" id="KW-1185">Reference proteome</keyword>
<organism evidence="1 2">
    <name type="scientific">Discina gigas</name>
    <dbReference type="NCBI Taxonomy" id="1032678"/>
    <lineage>
        <taxon>Eukaryota</taxon>
        <taxon>Fungi</taxon>
        <taxon>Dikarya</taxon>
        <taxon>Ascomycota</taxon>
        <taxon>Pezizomycotina</taxon>
        <taxon>Pezizomycetes</taxon>
        <taxon>Pezizales</taxon>
        <taxon>Discinaceae</taxon>
        <taxon>Discina</taxon>
    </lineage>
</organism>
<evidence type="ECO:0000313" key="2">
    <source>
        <dbReference type="Proteomes" id="UP001447188"/>
    </source>
</evidence>
<evidence type="ECO:0008006" key="3">
    <source>
        <dbReference type="Google" id="ProtNLM"/>
    </source>
</evidence>
<comment type="caution">
    <text evidence="1">The sequence shown here is derived from an EMBL/GenBank/DDBJ whole genome shotgun (WGS) entry which is preliminary data.</text>
</comment>
<gene>
    <name evidence="1" type="ORF">Q9L58_004316</name>
</gene>
<evidence type="ECO:0000313" key="1">
    <source>
        <dbReference type="EMBL" id="KAL0636708.1"/>
    </source>
</evidence>
<accession>A0ABR3GLF1</accession>
<protein>
    <recommendedName>
        <fullName evidence="3">ABM domain-containing protein</fullName>
    </recommendedName>
</protein>
<dbReference type="PANTHER" id="PTHR42052">
    <property type="entry name" value="ABM DOMAIN-CONTAINING PROTEIN"/>
    <property type="match status" value="1"/>
</dbReference>